<comment type="caution">
    <text evidence="1">The sequence shown here is derived from an EMBL/GenBank/DDBJ whole genome shotgun (WGS) entry which is preliminary data.</text>
</comment>
<dbReference type="InterPro" id="IPR015943">
    <property type="entry name" value="WD40/YVTN_repeat-like_dom_sf"/>
</dbReference>
<dbReference type="EMBL" id="BIFR01000002">
    <property type="protein sequence ID" value="GCE16130.1"/>
    <property type="molecule type" value="Genomic_DNA"/>
</dbReference>
<sequence>MLSACDSAGSSGVAATPTPDLGKIQEQTLAPSALNIGSLTSGADRNLWFIESAQLKESKIARINSTGKVDEFALPTTNAALGGSLISGPDGNLWFNEILVDAVSGQLQQAKIGSITSAGEIKEFDLPAGSYAQSLTAGPDNALWFADANKIGRMTLDGQINEFPLSSPEINPLAIVKGSDGNLWFSSIGKIGRLTPTGQETEFSLSSNQGTPAFLTLGGDGKLWFAETVTNKQPVKLGRVDTTGKITEFAIPYTIVTGIASSSDGALWISEQRLSGSNNNPVVTGLIGHLTSNGTFGEIQLSRQTIPSSITRGPNGKIWFSEIALNGKNVNTYLSGNDFSGMLRKVAYFS</sequence>
<gene>
    <name evidence="1" type="ORF">KTT_59890</name>
</gene>
<dbReference type="InterPro" id="IPR051344">
    <property type="entry name" value="Vgb"/>
</dbReference>
<evidence type="ECO:0000313" key="2">
    <source>
        <dbReference type="Proteomes" id="UP000287352"/>
    </source>
</evidence>
<dbReference type="PANTHER" id="PTHR40274:SF3">
    <property type="entry name" value="VIRGINIAMYCIN B LYASE"/>
    <property type="match status" value="1"/>
</dbReference>
<dbReference type="AlphaFoldDB" id="A0A402AAH0"/>
<dbReference type="Proteomes" id="UP000287352">
    <property type="component" value="Unassembled WGS sequence"/>
</dbReference>
<dbReference type="PANTHER" id="PTHR40274">
    <property type="entry name" value="VIRGINIAMYCIN B LYASE"/>
    <property type="match status" value="1"/>
</dbReference>
<evidence type="ECO:0000313" key="1">
    <source>
        <dbReference type="EMBL" id="GCE16130.1"/>
    </source>
</evidence>
<dbReference type="Gene3D" id="2.130.10.10">
    <property type="entry name" value="YVTN repeat-like/Quinoprotein amine dehydrogenase"/>
    <property type="match status" value="2"/>
</dbReference>
<dbReference type="SUPFAM" id="SSF101898">
    <property type="entry name" value="NHL repeat"/>
    <property type="match status" value="1"/>
</dbReference>
<evidence type="ECO:0008006" key="3">
    <source>
        <dbReference type="Google" id="ProtNLM"/>
    </source>
</evidence>
<organism evidence="1 2">
    <name type="scientific">Tengunoibacter tsumagoiensis</name>
    <dbReference type="NCBI Taxonomy" id="2014871"/>
    <lineage>
        <taxon>Bacteria</taxon>
        <taxon>Bacillati</taxon>
        <taxon>Chloroflexota</taxon>
        <taxon>Ktedonobacteria</taxon>
        <taxon>Ktedonobacterales</taxon>
        <taxon>Dictyobacteraceae</taxon>
        <taxon>Tengunoibacter</taxon>
    </lineage>
</organism>
<keyword evidence="2" id="KW-1185">Reference proteome</keyword>
<accession>A0A402AAH0</accession>
<name>A0A402AAH0_9CHLR</name>
<proteinExistence type="predicted"/>
<protein>
    <recommendedName>
        <fullName evidence="3">Virginiamycin B lyase</fullName>
    </recommendedName>
</protein>
<reference evidence="2" key="1">
    <citation type="submission" date="2018-12" db="EMBL/GenBank/DDBJ databases">
        <title>Tengunoibacter tsumagoiensis gen. nov., sp. nov., Dictyobacter kobayashii sp. nov., D. alpinus sp. nov., and D. joshuensis sp. nov. and description of Dictyobacteraceae fam. nov. within the order Ktedonobacterales isolated from Tengu-no-mugimeshi.</title>
        <authorList>
            <person name="Wang C.M."/>
            <person name="Zheng Y."/>
            <person name="Sakai Y."/>
            <person name="Toyoda A."/>
            <person name="Minakuchi Y."/>
            <person name="Abe K."/>
            <person name="Yokota A."/>
            <person name="Yabe S."/>
        </authorList>
    </citation>
    <scope>NUCLEOTIDE SEQUENCE [LARGE SCALE GENOMIC DNA]</scope>
    <source>
        <strain evidence="2">Uno3</strain>
    </source>
</reference>
<dbReference type="Pfam" id="PF24684">
    <property type="entry name" value="Vgb_lyase"/>
    <property type="match status" value="1"/>
</dbReference>